<feature type="region of interest" description="Disordered" evidence="1">
    <location>
        <begin position="398"/>
        <end position="453"/>
    </location>
</feature>
<feature type="compositionally biased region" description="Basic and acidic residues" evidence="1">
    <location>
        <begin position="444"/>
        <end position="453"/>
    </location>
</feature>
<proteinExistence type="predicted"/>
<feature type="transmembrane region" description="Helical" evidence="2">
    <location>
        <begin position="227"/>
        <end position="248"/>
    </location>
</feature>
<feature type="transmembrane region" description="Helical" evidence="2">
    <location>
        <begin position="346"/>
        <end position="367"/>
    </location>
</feature>
<name>A0A9W6Q2H5_9ACTN</name>
<evidence type="ECO:0000259" key="3">
    <source>
        <dbReference type="Pfam" id="PF10110"/>
    </source>
</evidence>
<dbReference type="AlphaFoldDB" id="A0A9W6Q2H5"/>
<feature type="transmembrane region" description="Helical" evidence="2">
    <location>
        <begin position="150"/>
        <end position="173"/>
    </location>
</feature>
<feature type="compositionally biased region" description="Low complexity" evidence="1">
    <location>
        <begin position="398"/>
        <end position="407"/>
    </location>
</feature>
<dbReference type="Pfam" id="PF10110">
    <property type="entry name" value="GPDPase_memb"/>
    <property type="match status" value="1"/>
</dbReference>
<accession>A0A9W6Q2H5</accession>
<evidence type="ECO:0000313" key="5">
    <source>
        <dbReference type="Proteomes" id="UP001165041"/>
    </source>
</evidence>
<dbReference type="PANTHER" id="PTHR33133:SF1">
    <property type="entry name" value="EXPRESSED PROTEIN-RELATED"/>
    <property type="match status" value="1"/>
</dbReference>
<gene>
    <name evidence="4" type="ORF">Kpho02_08260</name>
</gene>
<keyword evidence="2" id="KW-0812">Transmembrane</keyword>
<feature type="compositionally biased region" description="Pro residues" evidence="1">
    <location>
        <begin position="408"/>
        <end position="428"/>
    </location>
</feature>
<feature type="transmembrane region" description="Helical" evidence="2">
    <location>
        <begin position="194"/>
        <end position="221"/>
    </location>
</feature>
<dbReference type="Proteomes" id="UP001165041">
    <property type="component" value="Unassembled WGS sequence"/>
</dbReference>
<keyword evidence="2" id="KW-1133">Transmembrane helix</keyword>
<dbReference type="InterPro" id="IPR018476">
    <property type="entry name" value="GlyceroP-diester-Pdiesterase_M"/>
</dbReference>
<feature type="transmembrane region" description="Helical" evidence="2">
    <location>
        <begin position="92"/>
        <end position="115"/>
    </location>
</feature>
<feature type="region of interest" description="Disordered" evidence="1">
    <location>
        <begin position="1"/>
        <end position="38"/>
    </location>
</feature>
<evidence type="ECO:0000256" key="2">
    <source>
        <dbReference type="SAM" id="Phobius"/>
    </source>
</evidence>
<comment type="caution">
    <text evidence="4">The sequence shown here is derived from an EMBL/GenBank/DDBJ whole genome shotgun (WGS) entry which is preliminary data.</text>
</comment>
<dbReference type="EMBL" id="BSSA01000002">
    <property type="protein sequence ID" value="GLW68527.1"/>
    <property type="molecule type" value="Genomic_DNA"/>
</dbReference>
<evidence type="ECO:0000256" key="1">
    <source>
        <dbReference type="SAM" id="MobiDB-lite"/>
    </source>
</evidence>
<feature type="domain" description="Glycerophosphoryl diester phosphodiesterase membrane" evidence="3">
    <location>
        <begin position="233"/>
        <end position="323"/>
    </location>
</feature>
<reference evidence="4" key="1">
    <citation type="submission" date="2023-02" db="EMBL/GenBank/DDBJ databases">
        <title>Kitasatospora phosalacinea NBRC 14627.</title>
        <authorList>
            <person name="Ichikawa N."/>
            <person name="Sato H."/>
            <person name="Tonouchi N."/>
        </authorList>
    </citation>
    <scope>NUCLEOTIDE SEQUENCE</scope>
    <source>
        <strain evidence="4">NBRC 14627</strain>
    </source>
</reference>
<evidence type="ECO:0000313" key="4">
    <source>
        <dbReference type="EMBL" id="GLW68527.1"/>
    </source>
</evidence>
<sequence length="453" mass="46472">MSGDGGSPGQQQHGGQPYGPGAQGPTGGPGHWPGYGPAYGQPGWNTGGGWGQGPWGLPPVAPQPGVLPLRPLGFGEMFSAVVDTVRRYAAALYLPLAVFAAILAVPLLVACAMLAGPLADALEAFPTDPADATSEQLWDVVRPVLVLGGLYLLALVVQYVVAGPLATVVLRAATLGRKLTPGQAWRETRPRLRTTAAVTALLFGGVLLGYLLVVAAGLLIGLVDGDLGALALLLLFGALMVGALYAIVRLTLQVPVVVLEESGPKTAIRRAWQLNKGNWWRSLGLVTVTSIAGAFAAGLVSLPLRIVVTLALPFDTTTTTDYAGSALGGQVTHGTMTLVLMLSTGIALLTAVATGPLVPLANGVLYIDRRIRRERLDIALAEAAGIHLAESYGYPQQAPVPAQAAPAQPAPTAPSVPSQPAPPAPAQPAPTAERPADGGPADGRPADERSEDS</sequence>
<feature type="compositionally biased region" description="Gly residues" evidence="1">
    <location>
        <begin position="16"/>
        <end position="33"/>
    </location>
</feature>
<keyword evidence="2" id="KW-0472">Membrane</keyword>
<protein>
    <recommendedName>
        <fullName evidence="3">Glycerophosphoryl diester phosphodiesterase membrane domain-containing protein</fullName>
    </recommendedName>
</protein>
<dbReference type="RefSeq" id="WP_285733680.1">
    <property type="nucleotide sequence ID" value="NZ_BSSA01000002.1"/>
</dbReference>
<feature type="transmembrane region" description="Helical" evidence="2">
    <location>
        <begin position="279"/>
        <end position="304"/>
    </location>
</feature>
<organism evidence="4 5">
    <name type="scientific">Kitasatospora phosalacinea</name>
    <dbReference type="NCBI Taxonomy" id="2065"/>
    <lineage>
        <taxon>Bacteria</taxon>
        <taxon>Bacillati</taxon>
        <taxon>Actinomycetota</taxon>
        <taxon>Actinomycetes</taxon>
        <taxon>Kitasatosporales</taxon>
        <taxon>Streptomycetaceae</taxon>
        <taxon>Kitasatospora</taxon>
    </lineage>
</organism>
<dbReference type="PANTHER" id="PTHR33133">
    <property type="entry name" value="OS08G0107100 PROTEIN-RELATED"/>
    <property type="match status" value="1"/>
</dbReference>